<dbReference type="InterPro" id="IPR011978">
    <property type="entry name" value="YgfB-like"/>
</dbReference>
<dbReference type="SUPFAM" id="SSF101327">
    <property type="entry name" value="YgfB-like"/>
    <property type="match status" value="1"/>
</dbReference>
<proteinExistence type="predicted"/>
<reference evidence="1" key="1">
    <citation type="journal article" date="2020" name="mSystems">
        <title>Genome- and Community-Level Interaction Insights into Carbon Utilization and Element Cycling Functions of Hydrothermarchaeota in Hydrothermal Sediment.</title>
        <authorList>
            <person name="Zhou Z."/>
            <person name="Liu Y."/>
            <person name="Xu W."/>
            <person name="Pan J."/>
            <person name="Luo Z.H."/>
            <person name="Li M."/>
        </authorList>
    </citation>
    <scope>NUCLEOTIDE SEQUENCE [LARGE SCALE GENOMIC DNA]</scope>
    <source>
        <strain evidence="1">HyVt-458</strain>
    </source>
</reference>
<accession>A0A831WBU5</accession>
<organism evidence="1">
    <name type="scientific">Thiolapillus brandeum</name>
    <dbReference type="NCBI Taxonomy" id="1076588"/>
    <lineage>
        <taxon>Bacteria</taxon>
        <taxon>Pseudomonadati</taxon>
        <taxon>Pseudomonadota</taxon>
        <taxon>Gammaproteobacteria</taxon>
        <taxon>Chromatiales</taxon>
        <taxon>Sedimenticolaceae</taxon>
        <taxon>Thiolapillus</taxon>
    </lineage>
</organism>
<dbReference type="NCBIfam" id="TIGR02292">
    <property type="entry name" value="ygfB_yecA"/>
    <property type="match status" value="1"/>
</dbReference>
<sequence length="55" mass="6247">MEQVFSEQQMTQLEDFLLAHMEDEGCMPLDVAHGYLTAVLSGPHMIMPNTWLPNV</sequence>
<evidence type="ECO:0000313" key="1">
    <source>
        <dbReference type="EMBL" id="HEC06830.1"/>
    </source>
</evidence>
<feature type="non-terminal residue" evidence="1">
    <location>
        <position position="55"/>
    </location>
</feature>
<gene>
    <name evidence="1" type="ORF">ENJ12_08265</name>
</gene>
<name>A0A831WBU5_9GAMM</name>
<dbReference type="Pfam" id="PF03695">
    <property type="entry name" value="UPF0149"/>
    <property type="match status" value="1"/>
</dbReference>
<dbReference type="Proteomes" id="UP000886339">
    <property type="component" value="Unassembled WGS sequence"/>
</dbReference>
<comment type="caution">
    <text evidence="1">The sequence shown here is derived from an EMBL/GenBank/DDBJ whole genome shotgun (WGS) entry which is preliminary data.</text>
</comment>
<dbReference type="EMBL" id="DRLF01000290">
    <property type="protein sequence ID" value="HEC06830.1"/>
    <property type="molecule type" value="Genomic_DNA"/>
</dbReference>
<dbReference type="AlphaFoldDB" id="A0A831WBU5"/>
<dbReference type="InterPro" id="IPR036255">
    <property type="entry name" value="YgfB-like_sf"/>
</dbReference>
<protein>
    <submittedName>
        <fullName evidence="1">YecA family protein</fullName>
    </submittedName>
</protein>